<evidence type="ECO:0000259" key="9">
    <source>
        <dbReference type="PROSITE" id="PS50928"/>
    </source>
</evidence>
<organism evidence="10 11">
    <name type="scientific">Sebaldella termitidis (strain ATCC 33386 / NCTC 11300)</name>
    <dbReference type="NCBI Taxonomy" id="526218"/>
    <lineage>
        <taxon>Bacteria</taxon>
        <taxon>Fusobacteriati</taxon>
        <taxon>Fusobacteriota</taxon>
        <taxon>Fusobacteriia</taxon>
        <taxon>Fusobacteriales</taxon>
        <taxon>Leptotrichiaceae</taxon>
        <taxon>Sebaldella</taxon>
    </lineage>
</organism>
<evidence type="ECO:0000256" key="4">
    <source>
        <dbReference type="ARBA" id="ARBA00022475"/>
    </source>
</evidence>
<dbReference type="CDD" id="cd06261">
    <property type="entry name" value="TM_PBP2"/>
    <property type="match status" value="1"/>
</dbReference>
<evidence type="ECO:0000256" key="5">
    <source>
        <dbReference type="ARBA" id="ARBA00022692"/>
    </source>
</evidence>
<evidence type="ECO:0000256" key="7">
    <source>
        <dbReference type="ARBA" id="ARBA00023136"/>
    </source>
</evidence>
<evidence type="ECO:0000256" key="3">
    <source>
        <dbReference type="ARBA" id="ARBA00022448"/>
    </source>
</evidence>
<accession>D1AGF8</accession>
<keyword evidence="7 8" id="KW-0472">Membrane</keyword>
<dbReference type="PANTHER" id="PTHR43470:SF5">
    <property type="entry name" value="PHOSPHATE TRANSPORT SYSTEM PERMEASE PROTEIN PSTA"/>
    <property type="match status" value="1"/>
</dbReference>
<evidence type="ECO:0000313" key="10">
    <source>
        <dbReference type="EMBL" id="ACZ10910.1"/>
    </source>
</evidence>
<dbReference type="GO" id="GO:0035435">
    <property type="term" value="P:phosphate ion transmembrane transport"/>
    <property type="evidence" value="ECO:0007669"/>
    <property type="project" value="InterPro"/>
</dbReference>
<proteinExistence type="inferred from homology"/>
<feature type="domain" description="ABC transmembrane type-1" evidence="9">
    <location>
        <begin position="73"/>
        <end position="279"/>
    </location>
</feature>
<dbReference type="RefSeq" id="WP_012863485.1">
    <property type="nucleotide sequence ID" value="NC_013517.1"/>
</dbReference>
<protein>
    <recommendedName>
        <fullName evidence="8">Phosphate transport system permease protein PstA</fullName>
    </recommendedName>
</protein>
<dbReference type="InterPro" id="IPR000515">
    <property type="entry name" value="MetI-like"/>
</dbReference>
<feature type="transmembrane region" description="Helical" evidence="8">
    <location>
        <begin position="261"/>
        <end position="283"/>
    </location>
</feature>
<keyword evidence="6 8" id="KW-1133">Transmembrane helix</keyword>
<dbReference type="Pfam" id="PF00528">
    <property type="entry name" value="BPD_transp_1"/>
    <property type="match status" value="1"/>
</dbReference>
<dbReference type="InterPro" id="IPR005672">
    <property type="entry name" value="Phosphate_PstA"/>
</dbReference>
<reference evidence="10 11" key="2">
    <citation type="journal article" date="2010" name="Stand. Genomic Sci.">
        <title>Complete genome sequence of Sebaldella termitidis type strain (NCTC 11300).</title>
        <authorList>
            <person name="Harmon-Smith M."/>
            <person name="Celia L."/>
            <person name="Chertkov O."/>
            <person name="Lapidus A."/>
            <person name="Copeland A."/>
            <person name="Glavina Del Rio T."/>
            <person name="Nolan M."/>
            <person name="Lucas S."/>
            <person name="Tice H."/>
            <person name="Cheng J.F."/>
            <person name="Han C."/>
            <person name="Detter J.C."/>
            <person name="Bruce D."/>
            <person name="Goodwin L."/>
            <person name="Pitluck S."/>
            <person name="Pati A."/>
            <person name="Liolios K."/>
            <person name="Ivanova N."/>
            <person name="Mavromatis K."/>
            <person name="Mikhailova N."/>
            <person name="Chen A."/>
            <person name="Palaniappan K."/>
            <person name="Land M."/>
            <person name="Hauser L."/>
            <person name="Chang Y.J."/>
            <person name="Jeffries C.D."/>
            <person name="Brettin T."/>
            <person name="Goker M."/>
            <person name="Beck B."/>
            <person name="Bristow J."/>
            <person name="Eisen J.A."/>
            <person name="Markowitz V."/>
            <person name="Hugenholtz P."/>
            <person name="Kyrpides N.C."/>
            <person name="Klenk H.P."/>
            <person name="Chen F."/>
        </authorList>
    </citation>
    <scope>NUCLEOTIDE SEQUENCE [LARGE SCALE GENOMIC DNA]</scope>
    <source>
        <strain evidence="11">ATCC 33386 / NCTC 11300</strain>
    </source>
</reference>
<dbReference type="HOGENOM" id="CLU_033621_2_1_0"/>
<evidence type="ECO:0000256" key="2">
    <source>
        <dbReference type="ARBA" id="ARBA00007069"/>
    </source>
</evidence>
<dbReference type="eggNOG" id="COG0581">
    <property type="taxonomic scope" value="Bacteria"/>
</dbReference>
<dbReference type="PROSITE" id="PS50928">
    <property type="entry name" value="ABC_TM1"/>
    <property type="match status" value="1"/>
</dbReference>
<dbReference type="InterPro" id="IPR035906">
    <property type="entry name" value="MetI-like_sf"/>
</dbReference>
<comment type="subcellular location">
    <subcellularLocation>
        <location evidence="1 8">Cell membrane</location>
        <topology evidence="1 8">Multi-pass membrane protein</topology>
    </subcellularLocation>
</comment>
<keyword evidence="4 8" id="KW-1003">Cell membrane</keyword>
<dbReference type="GO" id="GO:0005315">
    <property type="term" value="F:phosphate transmembrane transporter activity"/>
    <property type="evidence" value="ECO:0007669"/>
    <property type="project" value="InterPro"/>
</dbReference>
<evidence type="ECO:0000256" key="8">
    <source>
        <dbReference type="RuleBase" id="RU363043"/>
    </source>
</evidence>
<dbReference type="EMBL" id="CP001739">
    <property type="protein sequence ID" value="ACZ10910.1"/>
    <property type="molecule type" value="Genomic_DNA"/>
</dbReference>
<keyword evidence="11" id="KW-1185">Reference proteome</keyword>
<feature type="transmembrane region" description="Helical" evidence="8">
    <location>
        <begin position="119"/>
        <end position="138"/>
    </location>
</feature>
<dbReference type="NCBIfam" id="TIGR00974">
    <property type="entry name" value="3a0107s02c"/>
    <property type="match status" value="1"/>
</dbReference>
<feature type="transmembrane region" description="Helical" evidence="8">
    <location>
        <begin position="194"/>
        <end position="214"/>
    </location>
</feature>
<feature type="transmembrane region" description="Helical" evidence="8">
    <location>
        <begin position="77"/>
        <end position="98"/>
    </location>
</feature>
<dbReference type="KEGG" id="str:Sterm_4078"/>
<dbReference type="PANTHER" id="PTHR43470">
    <property type="entry name" value="PHOSPHATE TRANSPORT SYSTEM PERMEASE PROTEIN PSTA-RELATED"/>
    <property type="match status" value="1"/>
</dbReference>
<feature type="transmembrane region" description="Helical" evidence="8">
    <location>
        <begin position="20"/>
        <end position="43"/>
    </location>
</feature>
<dbReference type="AlphaFoldDB" id="D1AGF8"/>
<dbReference type="Gene3D" id="1.10.3720.10">
    <property type="entry name" value="MetI-like"/>
    <property type="match status" value="1"/>
</dbReference>
<name>D1AGF8_SEBTE</name>
<reference evidence="11" key="1">
    <citation type="submission" date="2009-09" db="EMBL/GenBank/DDBJ databases">
        <title>The complete chromosome of Sebaldella termitidis ATCC 33386.</title>
        <authorList>
            <consortium name="US DOE Joint Genome Institute (JGI-PGF)"/>
            <person name="Lucas S."/>
            <person name="Copeland A."/>
            <person name="Lapidus A."/>
            <person name="Glavina del Rio T."/>
            <person name="Dalin E."/>
            <person name="Tice H."/>
            <person name="Bruce D."/>
            <person name="Goodwin L."/>
            <person name="Pitluck S."/>
            <person name="Kyrpides N."/>
            <person name="Mavromatis K."/>
            <person name="Ivanova N."/>
            <person name="Mikhailova N."/>
            <person name="Sims D."/>
            <person name="Meincke L."/>
            <person name="Brettin T."/>
            <person name="Detter J.C."/>
            <person name="Han C."/>
            <person name="Larimer F."/>
            <person name="Land M."/>
            <person name="Hauser L."/>
            <person name="Markowitz V."/>
            <person name="Cheng J.F."/>
            <person name="Hugenholtz P."/>
            <person name="Woyke T."/>
            <person name="Wu D."/>
            <person name="Eisen J.A."/>
        </authorList>
    </citation>
    <scope>NUCLEOTIDE SEQUENCE [LARGE SCALE GENOMIC DNA]</scope>
    <source>
        <strain evidence="11">ATCC 33386 / NCTC 11300</strain>
    </source>
</reference>
<evidence type="ECO:0000256" key="6">
    <source>
        <dbReference type="ARBA" id="ARBA00022989"/>
    </source>
</evidence>
<dbReference type="SUPFAM" id="SSF161098">
    <property type="entry name" value="MetI-like"/>
    <property type="match status" value="1"/>
</dbReference>
<sequence length="293" mass="32216">MMEKMAIDNLRIRKLKDKIFKYLFFSCIIFCIVFLVLLLFGIIKQGIRWMSFDFLTNFPSKIRPQRAGVYPALLGSLWLVGLVGLITIPVGVGAAIYLEEYSNKKSKLYNFLEVNISNLAGVPAIVYGLLGLALFSRLKGFRGSILAGAVTLSLMVLPVVIVSSREAIKAVPGILREAAYGLGLTRWQMIKAVVLPYASPGIFTGIILSLSRALGEAAPLLVVGAASYVTRIPNGIMSRYTALPIQIYQWSGMPKKEFQELAATGIIVLLVILLSANTLAIVLRNKYQKERGE</sequence>
<evidence type="ECO:0000313" key="11">
    <source>
        <dbReference type="Proteomes" id="UP000000845"/>
    </source>
</evidence>
<dbReference type="GO" id="GO:0005886">
    <property type="term" value="C:plasma membrane"/>
    <property type="evidence" value="ECO:0007669"/>
    <property type="project" value="UniProtKB-SubCell"/>
</dbReference>
<comment type="similarity">
    <text evidence="2 8">Belongs to the binding-protein-dependent transport system permease family. CysTW subfamily.</text>
</comment>
<keyword evidence="3" id="KW-0813">Transport</keyword>
<feature type="transmembrane region" description="Helical" evidence="8">
    <location>
        <begin position="144"/>
        <end position="162"/>
    </location>
</feature>
<gene>
    <name evidence="10" type="ordered locus">Sterm_4078</name>
</gene>
<dbReference type="STRING" id="526218.Sterm_4078"/>
<dbReference type="Proteomes" id="UP000000845">
    <property type="component" value="Chromosome"/>
</dbReference>
<keyword evidence="5 8" id="KW-0812">Transmembrane</keyword>
<evidence type="ECO:0000256" key="1">
    <source>
        <dbReference type="ARBA" id="ARBA00004651"/>
    </source>
</evidence>